<evidence type="ECO:0000313" key="2">
    <source>
        <dbReference type="EMBL" id="KAK3787143.1"/>
    </source>
</evidence>
<protein>
    <submittedName>
        <fullName evidence="2">Uncharacterized protein</fullName>
    </submittedName>
</protein>
<accession>A0AAE1AGJ0</accession>
<dbReference type="Proteomes" id="UP001283361">
    <property type="component" value="Unassembled WGS sequence"/>
</dbReference>
<feature type="compositionally biased region" description="Polar residues" evidence="1">
    <location>
        <begin position="1"/>
        <end position="11"/>
    </location>
</feature>
<proteinExistence type="predicted"/>
<gene>
    <name evidence="2" type="ORF">RRG08_011419</name>
</gene>
<name>A0AAE1AGJ0_9GAST</name>
<sequence length="119" mass="13430">MHNTQPSFNLHTSRDERSANEAYKNNLAAKARLIRGKCGRERWVVEVVVVVMALSKRANCLRLARVRIPLISTNPIRSRVKGALTMREGCPTLPRPHSPLRIVYFVSFSHLGGLSFHVV</sequence>
<evidence type="ECO:0000256" key="1">
    <source>
        <dbReference type="SAM" id="MobiDB-lite"/>
    </source>
</evidence>
<comment type="caution">
    <text evidence="2">The sequence shown here is derived from an EMBL/GenBank/DDBJ whole genome shotgun (WGS) entry which is preliminary data.</text>
</comment>
<dbReference type="EMBL" id="JAWDGP010001892">
    <property type="protein sequence ID" value="KAK3787143.1"/>
    <property type="molecule type" value="Genomic_DNA"/>
</dbReference>
<dbReference type="AlphaFoldDB" id="A0AAE1AGJ0"/>
<reference evidence="2" key="1">
    <citation type="journal article" date="2023" name="G3 (Bethesda)">
        <title>A reference genome for the long-term kleptoplast-retaining sea slug Elysia crispata morphotype clarki.</title>
        <authorList>
            <person name="Eastman K.E."/>
            <person name="Pendleton A.L."/>
            <person name="Shaikh M.A."/>
            <person name="Suttiyut T."/>
            <person name="Ogas R."/>
            <person name="Tomko P."/>
            <person name="Gavelis G."/>
            <person name="Widhalm J.R."/>
            <person name="Wisecaver J.H."/>
        </authorList>
    </citation>
    <scope>NUCLEOTIDE SEQUENCE</scope>
    <source>
        <strain evidence="2">ECLA1</strain>
    </source>
</reference>
<feature type="region of interest" description="Disordered" evidence="1">
    <location>
        <begin position="1"/>
        <end position="21"/>
    </location>
</feature>
<organism evidence="2 3">
    <name type="scientific">Elysia crispata</name>
    <name type="common">lettuce slug</name>
    <dbReference type="NCBI Taxonomy" id="231223"/>
    <lineage>
        <taxon>Eukaryota</taxon>
        <taxon>Metazoa</taxon>
        <taxon>Spiralia</taxon>
        <taxon>Lophotrochozoa</taxon>
        <taxon>Mollusca</taxon>
        <taxon>Gastropoda</taxon>
        <taxon>Heterobranchia</taxon>
        <taxon>Euthyneura</taxon>
        <taxon>Panpulmonata</taxon>
        <taxon>Sacoglossa</taxon>
        <taxon>Placobranchoidea</taxon>
        <taxon>Plakobranchidae</taxon>
        <taxon>Elysia</taxon>
    </lineage>
</organism>
<evidence type="ECO:0000313" key="3">
    <source>
        <dbReference type="Proteomes" id="UP001283361"/>
    </source>
</evidence>
<keyword evidence="3" id="KW-1185">Reference proteome</keyword>